<proteinExistence type="predicted"/>
<dbReference type="PANTHER" id="PTHR33053">
    <property type="entry name" value="PROTEIN, PUTATIVE-RELATED"/>
    <property type="match status" value="1"/>
</dbReference>
<dbReference type="EMBL" id="CARXXK010001694">
    <property type="protein sequence ID" value="CAI6377305.1"/>
    <property type="molecule type" value="Genomic_DNA"/>
</dbReference>
<protein>
    <recommendedName>
        <fullName evidence="3">Transposase</fullName>
    </recommendedName>
</protein>
<evidence type="ECO:0000313" key="2">
    <source>
        <dbReference type="Proteomes" id="UP001160148"/>
    </source>
</evidence>
<dbReference type="AlphaFoldDB" id="A0AAV0Y8U1"/>
<accession>A0AAV0Y8U1</accession>
<comment type="caution">
    <text evidence="1">The sequence shown here is derived from an EMBL/GenBank/DDBJ whole genome shotgun (WGS) entry which is preliminary data.</text>
</comment>
<keyword evidence="2" id="KW-1185">Reference proteome</keyword>
<name>A0AAV0Y8U1_9HEMI</name>
<evidence type="ECO:0000313" key="1">
    <source>
        <dbReference type="EMBL" id="CAI6377305.1"/>
    </source>
</evidence>
<sequence>MKEFHSLNNLLNYDLVNNRIIPEPIETSDVPQIRIPLDQNLSNSEPTIQSVYSDSIHINRNVNDRKPTDFGNESACWAIEENISLKSTHSLLKLLRKHDCFRNILPIDLRTLLQTPRYTELKENESGSYWHRGLYKGIREILLANNHLFSTTDRLDIMINIDGLPISNSSGNQLWPILGCLFGTKYVFMIGIYHSLINKPLDVHFFLDSFVKETCELYESGFYLNGKMFKLTIKGLSADAPAKALALNIKYHTGYHSCTKCFAEGEFIEKRLCFPDDIYLPKKNRSAIC</sequence>
<evidence type="ECO:0008006" key="3">
    <source>
        <dbReference type="Google" id="ProtNLM"/>
    </source>
</evidence>
<dbReference type="PANTHER" id="PTHR33053:SF24">
    <property type="entry name" value="TRANSPOSASE DOMAIN-CONTAINING PROTEIN"/>
    <property type="match status" value="1"/>
</dbReference>
<organism evidence="1 2">
    <name type="scientific">Macrosiphum euphorbiae</name>
    <name type="common">potato aphid</name>
    <dbReference type="NCBI Taxonomy" id="13131"/>
    <lineage>
        <taxon>Eukaryota</taxon>
        <taxon>Metazoa</taxon>
        <taxon>Ecdysozoa</taxon>
        <taxon>Arthropoda</taxon>
        <taxon>Hexapoda</taxon>
        <taxon>Insecta</taxon>
        <taxon>Pterygota</taxon>
        <taxon>Neoptera</taxon>
        <taxon>Paraneoptera</taxon>
        <taxon>Hemiptera</taxon>
        <taxon>Sternorrhyncha</taxon>
        <taxon>Aphidomorpha</taxon>
        <taxon>Aphidoidea</taxon>
        <taxon>Aphididae</taxon>
        <taxon>Macrosiphini</taxon>
        <taxon>Macrosiphum</taxon>
    </lineage>
</organism>
<reference evidence="1 2" key="1">
    <citation type="submission" date="2023-01" db="EMBL/GenBank/DDBJ databases">
        <authorList>
            <person name="Whitehead M."/>
        </authorList>
    </citation>
    <scope>NUCLEOTIDE SEQUENCE [LARGE SCALE GENOMIC DNA]</scope>
</reference>
<dbReference type="Proteomes" id="UP001160148">
    <property type="component" value="Unassembled WGS sequence"/>
</dbReference>
<gene>
    <name evidence="1" type="ORF">MEUPH1_LOCUS30585</name>
</gene>